<organism evidence="3 4">
    <name type="scientific">Lichenifustis flavocetrariae</name>
    <dbReference type="NCBI Taxonomy" id="2949735"/>
    <lineage>
        <taxon>Bacteria</taxon>
        <taxon>Pseudomonadati</taxon>
        <taxon>Pseudomonadota</taxon>
        <taxon>Alphaproteobacteria</taxon>
        <taxon>Hyphomicrobiales</taxon>
        <taxon>Lichenihabitantaceae</taxon>
        <taxon>Lichenifustis</taxon>
    </lineage>
</organism>
<dbReference type="InterPro" id="IPR000326">
    <property type="entry name" value="PAP2/HPO"/>
</dbReference>
<name>A0AA41YYY2_9HYPH</name>
<feature type="transmembrane region" description="Helical" evidence="1">
    <location>
        <begin position="55"/>
        <end position="78"/>
    </location>
</feature>
<protein>
    <submittedName>
        <fullName evidence="3">Phosphatase PAP2 family protein</fullName>
    </submittedName>
</protein>
<feature type="domain" description="Phosphatidic acid phosphatase type 2/haloperoxidase" evidence="2">
    <location>
        <begin position="54"/>
        <end position="165"/>
    </location>
</feature>
<keyword evidence="4" id="KW-1185">Reference proteome</keyword>
<dbReference type="AlphaFoldDB" id="A0AA41YYY2"/>
<feature type="transmembrane region" description="Helical" evidence="1">
    <location>
        <begin position="98"/>
        <end position="118"/>
    </location>
</feature>
<evidence type="ECO:0000313" key="4">
    <source>
        <dbReference type="Proteomes" id="UP001165667"/>
    </source>
</evidence>
<dbReference type="Gene3D" id="1.20.144.10">
    <property type="entry name" value="Phosphatidic acid phosphatase type 2/haloperoxidase"/>
    <property type="match status" value="1"/>
</dbReference>
<dbReference type="EMBL" id="JAMOIM010000010">
    <property type="protein sequence ID" value="MCW6509658.1"/>
    <property type="molecule type" value="Genomic_DNA"/>
</dbReference>
<reference evidence="3" key="1">
    <citation type="submission" date="2022-05" db="EMBL/GenBank/DDBJ databases">
        <authorList>
            <person name="Pankratov T."/>
        </authorList>
    </citation>
    <scope>NUCLEOTIDE SEQUENCE</scope>
    <source>
        <strain evidence="3">BP6-180914</strain>
    </source>
</reference>
<dbReference type="GO" id="GO:0050380">
    <property type="term" value="F:undecaprenyl-diphosphatase activity"/>
    <property type="evidence" value="ECO:0007669"/>
    <property type="project" value="InterPro"/>
</dbReference>
<dbReference type="Proteomes" id="UP001165667">
    <property type="component" value="Unassembled WGS sequence"/>
</dbReference>
<accession>A0AA41YYY2</accession>
<keyword evidence="1" id="KW-0812">Transmembrane</keyword>
<proteinExistence type="predicted"/>
<dbReference type="RefSeq" id="WP_282586025.1">
    <property type="nucleotide sequence ID" value="NZ_JAMOIM010000010.1"/>
</dbReference>
<feature type="transmembrane region" description="Helical" evidence="1">
    <location>
        <begin position="125"/>
        <end position="144"/>
    </location>
</feature>
<keyword evidence="1" id="KW-1133">Transmembrane helix</keyword>
<dbReference type="CDD" id="cd03385">
    <property type="entry name" value="PAP2_BcrC_like"/>
    <property type="match status" value="1"/>
</dbReference>
<evidence type="ECO:0000313" key="3">
    <source>
        <dbReference type="EMBL" id="MCW6509658.1"/>
    </source>
</evidence>
<dbReference type="SMART" id="SM00014">
    <property type="entry name" value="acidPPc"/>
    <property type="match status" value="1"/>
</dbReference>
<feature type="transmembrane region" description="Helical" evidence="1">
    <location>
        <begin position="150"/>
        <end position="171"/>
    </location>
</feature>
<dbReference type="PANTHER" id="PTHR14969">
    <property type="entry name" value="SPHINGOSINE-1-PHOSPHATE PHOSPHOHYDROLASE"/>
    <property type="match status" value="1"/>
</dbReference>
<gene>
    <name evidence="3" type="ORF">M8523_16695</name>
</gene>
<evidence type="ECO:0000256" key="1">
    <source>
        <dbReference type="SAM" id="Phobius"/>
    </source>
</evidence>
<dbReference type="InterPro" id="IPR036938">
    <property type="entry name" value="PAP2/HPO_sf"/>
</dbReference>
<keyword evidence="1" id="KW-0472">Membrane</keyword>
<dbReference type="InterPro" id="IPR033879">
    <property type="entry name" value="UPP_Pase"/>
</dbReference>
<sequence>MEAWNQAVFLALNAPEHPNSGVVSLAVAIAQGAIFLVPPLLASLWLWGGRGGRSGLLLAFCGAEVALGFNQLAAAVWYHPRPFEVPIGRTLVEHVADSSFPSDHVTFLVAVGLGLLALSHHRWAGFLTLALAVPVAWSRLFLGIHFPLDMVGAIPVACAGLLVVAPFRSWAERTLTPRWIEPLYRRFFVVPIRRGWVEP</sequence>
<evidence type="ECO:0000259" key="2">
    <source>
        <dbReference type="SMART" id="SM00014"/>
    </source>
</evidence>
<feature type="transmembrane region" description="Helical" evidence="1">
    <location>
        <begin position="22"/>
        <end position="48"/>
    </location>
</feature>
<dbReference type="GO" id="GO:0005886">
    <property type="term" value="C:plasma membrane"/>
    <property type="evidence" value="ECO:0007669"/>
    <property type="project" value="InterPro"/>
</dbReference>
<dbReference type="PANTHER" id="PTHR14969:SF13">
    <property type="entry name" value="AT30094P"/>
    <property type="match status" value="1"/>
</dbReference>
<dbReference type="Pfam" id="PF01569">
    <property type="entry name" value="PAP2"/>
    <property type="match status" value="1"/>
</dbReference>
<dbReference type="SUPFAM" id="SSF48317">
    <property type="entry name" value="Acid phosphatase/Vanadium-dependent haloperoxidase"/>
    <property type="match status" value="1"/>
</dbReference>
<comment type="caution">
    <text evidence="3">The sequence shown here is derived from an EMBL/GenBank/DDBJ whole genome shotgun (WGS) entry which is preliminary data.</text>
</comment>